<organism evidence="2 3">
    <name type="scientific">Euplotes crassus</name>
    <dbReference type="NCBI Taxonomy" id="5936"/>
    <lineage>
        <taxon>Eukaryota</taxon>
        <taxon>Sar</taxon>
        <taxon>Alveolata</taxon>
        <taxon>Ciliophora</taxon>
        <taxon>Intramacronucleata</taxon>
        <taxon>Spirotrichea</taxon>
        <taxon>Hypotrichia</taxon>
        <taxon>Euplotida</taxon>
        <taxon>Euplotidae</taxon>
        <taxon>Moneuplotes</taxon>
    </lineage>
</organism>
<dbReference type="AlphaFoldDB" id="A0AAD1Y659"/>
<feature type="compositionally biased region" description="Basic and acidic residues" evidence="1">
    <location>
        <begin position="478"/>
        <end position="494"/>
    </location>
</feature>
<name>A0AAD1Y659_EUPCR</name>
<protein>
    <submittedName>
        <fullName evidence="2">Uncharacterized protein</fullName>
    </submittedName>
</protein>
<feature type="compositionally biased region" description="Low complexity" evidence="1">
    <location>
        <begin position="709"/>
        <end position="741"/>
    </location>
</feature>
<evidence type="ECO:0000313" key="2">
    <source>
        <dbReference type="EMBL" id="CAI2385873.1"/>
    </source>
</evidence>
<comment type="caution">
    <text evidence="2">The sequence shown here is derived from an EMBL/GenBank/DDBJ whole genome shotgun (WGS) entry which is preliminary data.</text>
</comment>
<feature type="region of interest" description="Disordered" evidence="1">
    <location>
        <begin position="333"/>
        <end position="372"/>
    </location>
</feature>
<evidence type="ECO:0000313" key="3">
    <source>
        <dbReference type="Proteomes" id="UP001295684"/>
    </source>
</evidence>
<feature type="region of interest" description="Disordered" evidence="1">
    <location>
        <begin position="628"/>
        <end position="673"/>
    </location>
</feature>
<dbReference type="EMBL" id="CAMPGE010028342">
    <property type="protein sequence ID" value="CAI2385873.1"/>
    <property type="molecule type" value="Genomic_DNA"/>
</dbReference>
<reference evidence="2" key="1">
    <citation type="submission" date="2023-07" db="EMBL/GenBank/DDBJ databases">
        <authorList>
            <consortium name="AG Swart"/>
            <person name="Singh M."/>
            <person name="Singh A."/>
            <person name="Seah K."/>
            <person name="Emmerich C."/>
        </authorList>
    </citation>
    <scope>NUCLEOTIDE SEQUENCE</scope>
    <source>
        <strain evidence="2">DP1</strain>
    </source>
</reference>
<keyword evidence="3" id="KW-1185">Reference proteome</keyword>
<feature type="compositionally biased region" description="Polar residues" evidence="1">
    <location>
        <begin position="742"/>
        <end position="752"/>
    </location>
</feature>
<gene>
    <name evidence="2" type="ORF">ECRASSUSDP1_LOCUS27466</name>
</gene>
<feature type="region of interest" description="Disordered" evidence="1">
    <location>
        <begin position="478"/>
        <end position="508"/>
    </location>
</feature>
<proteinExistence type="predicted"/>
<feature type="region of interest" description="Disordered" evidence="1">
    <location>
        <begin position="709"/>
        <end position="752"/>
    </location>
</feature>
<feature type="compositionally biased region" description="Polar residues" evidence="1">
    <location>
        <begin position="495"/>
        <end position="508"/>
    </location>
</feature>
<sequence>MASEVSLSLRYLTEKSDELHSLLSPAITSSYSLNEDMNFHIQQQLDSLNFYIKQMPKDNMIFRAFSDGLYFSQSNWPEIKQTLTQFLVVNKDIANKFELDASCSSQDPLRTELTILVLICVAYKRNLKILCYDEKMDVKLKKFVCEEAWDYINLSVLSAGKVETFYTKEFMSTCGLCQGIVMDLVERVMGKDLDESEDYGYSMYKNVEFVRWKMDQRNKRLDVSSFLDSLNESRNDSINSSIFLQDNDISDVPRDMGSVWSQSNIAGNPKGTSVTGSNQSEVDSVFKMGTEKFMGSEKHYMGEENIKYEESNADGQSSTSSNAYLKGLFKKPGRVSRRKDGPVKMYTGKETAPVSKGNANLTEKNKSNKKGYKGAETYSGIKKREEMVTENEINNRSRFHNNNKEGEGVPLNSMDQKDISELNKTNQSDNNNNFSLFEIMKNKEEEKLNSLRRSGKLPEGFSNMKKKQELETITEEKTKSDAFTESKTIERDTTKGYQSKTKTLGPTSEVVSDTSMVYPYPGGVLEELHKEEILKNLGVSNNSLSGTNMSYQQVQQLTNKTIPPIMKNLFNSSMEDQQNNTQHLAYSTYPPQGYYQHPPPMVPVQIPQYQMPAYQMPMAPVQIPQMAPVRMPPMSAPPEPSTHEKTHESTSPSSKSPGEPERPEATQPNSSQMPQFNVQQYPMYQYIPPQMAYPAQPYGYQQYYPGQYQPQQYPLQQQYQPQQYQPQQYHPQQQYHPSYQYNPGNQHYPYNN</sequence>
<evidence type="ECO:0000256" key="1">
    <source>
        <dbReference type="SAM" id="MobiDB-lite"/>
    </source>
</evidence>
<feature type="compositionally biased region" description="Pro residues" evidence="1">
    <location>
        <begin position="630"/>
        <end position="640"/>
    </location>
</feature>
<dbReference type="Proteomes" id="UP001295684">
    <property type="component" value="Unassembled WGS sequence"/>
</dbReference>
<accession>A0AAD1Y659</accession>